<name>A0A562TGS4_CHIJA</name>
<dbReference type="SUPFAM" id="SSF46689">
    <property type="entry name" value="Homeodomain-like"/>
    <property type="match status" value="1"/>
</dbReference>
<gene>
    <name evidence="5" type="ORF">LX66_1766</name>
</gene>
<dbReference type="SMART" id="SM00342">
    <property type="entry name" value="HTH_ARAC"/>
    <property type="match status" value="1"/>
</dbReference>
<keyword evidence="6" id="KW-1185">Reference proteome</keyword>
<protein>
    <submittedName>
        <fullName evidence="5">AraC-like DNA-binding protein</fullName>
    </submittedName>
</protein>
<accession>A0A562TGS4</accession>
<feature type="domain" description="HTH araC/xylS-type" evidence="4">
    <location>
        <begin position="155"/>
        <end position="261"/>
    </location>
</feature>
<keyword evidence="2 5" id="KW-0238">DNA-binding</keyword>
<reference evidence="5 6" key="1">
    <citation type="journal article" date="2013" name="Stand. Genomic Sci.">
        <title>Genomic Encyclopedia of Type Strains, Phase I: The one thousand microbial genomes (KMG-I) project.</title>
        <authorList>
            <person name="Kyrpides N.C."/>
            <person name="Woyke T."/>
            <person name="Eisen J.A."/>
            <person name="Garrity G."/>
            <person name="Lilburn T.G."/>
            <person name="Beck B.J."/>
            <person name="Whitman W.B."/>
            <person name="Hugenholtz P."/>
            <person name="Klenk H.P."/>
        </authorList>
    </citation>
    <scope>NUCLEOTIDE SEQUENCE [LARGE SCALE GENOMIC DNA]</scope>
    <source>
        <strain evidence="5 6">DSM 13484</strain>
    </source>
</reference>
<dbReference type="InterPro" id="IPR050204">
    <property type="entry name" value="AraC_XylS_family_regulators"/>
</dbReference>
<evidence type="ECO:0000256" key="1">
    <source>
        <dbReference type="ARBA" id="ARBA00023015"/>
    </source>
</evidence>
<proteinExistence type="predicted"/>
<dbReference type="InterPro" id="IPR009057">
    <property type="entry name" value="Homeodomain-like_sf"/>
</dbReference>
<dbReference type="GO" id="GO:0043565">
    <property type="term" value="F:sequence-specific DNA binding"/>
    <property type="evidence" value="ECO:0007669"/>
    <property type="project" value="InterPro"/>
</dbReference>
<dbReference type="GO" id="GO:0003700">
    <property type="term" value="F:DNA-binding transcription factor activity"/>
    <property type="evidence" value="ECO:0007669"/>
    <property type="project" value="InterPro"/>
</dbReference>
<dbReference type="Pfam" id="PF12833">
    <property type="entry name" value="HTH_18"/>
    <property type="match status" value="1"/>
</dbReference>
<organism evidence="5 6">
    <name type="scientific">Chitinophaga japonensis</name>
    <name type="common">Flexibacter japonensis</name>
    <dbReference type="NCBI Taxonomy" id="104662"/>
    <lineage>
        <taxon>Bacteria</taxon>
        <taxon>Pseudomonadati</taxon>
        <taxon>Bacteroidota</taxon>
        <taxon>Chitinophagia</taxon>
        <taxon>Chitinophagales</taxon>
        <taxon>Chitinophagaceae</taxon>
        <taxon>Chitinophaga</taxon>
    </lineage>
</organism>
<evidence type="ECO:0000256" key="3">
    <source>
        <dbReference type="ARBA" id="ARBA00023163"/>
    </source>
</evidence>
<dbReference type="PROSITE" id="PS01124">
    <property type="entry name" value="HTH_ARAC_FAMILY_2"/>
    <property type="match status" value="1"/>
</dbReference>
<evidence type="ECO:0000256" key="2">
    <source>
        <dbReference type="ARBA" id="ARBA00023125"/>
    </source>
</evidence>
<keyword evidence="3" id="KW-0804">Transcription</keyword>
<evidence type="ECO:0000313" key="6">
    <source>
        <dbReference type="Proteomes" id="UP000316778"/>
    </source>
</evidence>
<dbReference type="AlphaFoldDB" id="A0A562TGS4"/>
<dbReference type="PANTHER" id="PTHR46796:SF13">
    <property type="entry name" value="HTH-TYPE TRANSCRIPTIONAL ACTIVATOR RHAS"/>
    <property type="match status" value="1"/>
</dbReference>
<evidence type="ECO:0000259" key="4">
    <source>
        <dbReference type="PROSITE" id="PS01124"/>
    </source>
</evidence>
<dbReference type="EMBL" id="VLLG01000002">
    <property type="protein sequence ID" value="TWI92378.1"/>
    <property type="molecule type" value="Genomic_DNA"/>
</dbReference>
<dbReference type="Proteomes" id="UP000316778">
    <property type="component" value="Unassembled WGS sequence"/>
</dbReference>
<dbReference type="PANTHER" id="PTHR46796">
    <property type="entry name" value="HTH-TYPE TRANSCRIPTIONAL ACTIVATOR RHAS-RELATED"/>
    <property type="match status" value="1"/>
</dbReference>
<evidence type="ECO:0000313" key="5">
    <source>
        <dbReference type="EMBL" id="TWI92378.1"/>
    </source>
</evidence>
<dbReference type="InterPro" id="IPR018060">
    <property type="entry name" value="HTH_AraC"/>
</dbReference>
<keyword evidence="1" id="KW-0805">Transcription regulation</keyword>
<dbReference type="RefSeq" id="WP_145711858.1">
    <property type="nucleotide sequence ID" value="NZ_BAAAFY010000001.1"/>
</dbReference>
<dbReference type="OrthoDB" id="635259at2"/>
<dbReference type="Gene3D" id="1.10.10.60">
    <property type="entry name" value="Homeodomain-like"/>
    <property type="match status" value="1"/>
</dbReference>
<comment type="caution">
    <text evidence="5">The sequence shown here is derived from an EMBL/GenBank/DDBJ whole genome shotgun (WGS) entry which is preliminary data.</text>
</comment>
<sequence>MAAFGSRYETDARLAGVLSHFYVISVPENASPGEQHLSPNLEMMVVFNFGPPVSFSFADAAIGGHAIDRIGILGPLRKMMNYALPPGADLLILPFILDGFYRFLPLSPDKLEETGVQAHTQRLEDIWQMLAALPEPGKRIAALTDYLLLHIPQSEAATQPMLDNVAALHDPLLNPVKVIADRYGLSERTVQLRFRKYVGYSPKELLRFLRFKQVLSSLPGQPKAKINWLELVVQYGYHDQSHLIKDFKYYTGISPQQFQQLHEAGNFCVGRD</sequence>